<dbReference type="InterPro" id="IPR023214">
    <property type="entry name" value="HAD_sf"/>
</dbReference>
<evidence type="ECO:0000313" key="1">
    <source>
        <dbReference type="EMBL" id="EJW94741.1"/>
    </source>
</evidence>
<reference evidence="1" key="1">
    <citation type="journal article" date="2012" name="PLoS ONE">
        <title>Gene sets for utilization of primary and secondary nutrition supplies in the distal gut of endangered iberian lynx.</title>
        <authorList>
            <person name="Alcaide M."/>
            <person name="Messina E."/>
            <person name="Richter M."/>
            <person name="Bargiela R."/>
            <person name="Peplies J."/>
            <person name="Huws S.A."/>
            <person name="Newbold C.J."/>
            <person name="Golyshin P.N."/>
            <person name="Simon M.A."/>
            <person name="Lopez G."/>
            <person name="Yakimov M.M."/>
            <person name="Ferrer M."/>
        </authorList>
    </citation>
    <scope>NUCLEOTIDE SEQUENCE</scope>
</reference>
<accession>J9FIK8</accession>
<dbReference type="EC" id="3.1.3.18" evidence="1"/>
<dbReference type="SUPFAM" id="SSF56784">
    <property type="entry name" value="HAD-like"/>
    <property type="match status" value="1"/>
</dbReference>
<proteinExistence type="predicted"/>
<keyword evidence="1" id="KW-0378">Hydrolase</keyword>
<dbReference type="InterPro" id="IPR036412">
    <property type="entry name" value="HAD-like_sf"/>
</dbReference>
<protein>
    <submittedName>
        <fullName evidence="1">Protein containing HAD superfamily hydrolase-like, type 3 domain protein</fullName>
        <ecNumber evidence="1">3.1.3.18</ecNumber>
    </submittedName>
</protein>
<dbReference type="Pfam" id="PF08282">
    <property type="entry name" value="Hydrolase_3"/>
    <property type="match status" value="1"/>
</dbReference>
<dbReference type="GO" id="GO:0008967">
    <property type="term" value="F:phosphoglycolate phosphatase activity"/>
    <property type="evidence" value="ECO:0007669"/>
    <property type="project" value="UniProtKB-EC"/>
</dbReference>
<name>J9FIK8_9ZZZZ</name>
<comment type="caution">
    <text evidence="1">The sequence shown here is derived from an EMBL/GenBank/DDBJ whole genome shotgun (WGS) entry which is preliminary data.</text>
</comment>
<gene>
    <name evidence="1" type="ORF">EVA_17153</name>
</gene>
<dbReference type="EMBL" id="AMCI01006201">
    <property type="protein sequence ID" value="EJW94741.1"/>
    <property type="molecule type" value="Genomic_DNA"/>
</dbReference>
<dbReference type="AlphaFoldDB" id="J9FIK8"/>
<sequence>MGNATEETKQHADYVTASVLDDGLYQAFEYAGLLEPETKE</sequence>
<dbReference type="Gene3D" id="3.40.50.1000">
    <property type="entry name" value="HAD superfamily/HAD-like"/>
    <property type="match status" value="1"/>
</dbReference>
<organism evidence="1">
    <name type="scientific">gut metagenome</name>
    <dbReference type="NCBI Taxonomy" id="749906"/>
    <lineage>
        <taxon>unclassified sequences</taxon>
        <taxon>metagenomes</taxon>
        <taxon>organismal metagenomes</taxon>
    </lineage>
</organism>